<organism evidence="12 13">
    <name type="scientific">Stackebrandtia endophytica</name>
    <dbReference type="NCBI Taxonomy" id="1496996"/>
    <lineage>
        <taxon>Bacteria</taxon>
        <taxon>Bacillati</taxon>
        <taxon>Actinomycetota</taxon>
        <taxon>Actinomycetes</taxon>
        <taxon>Glycomycetales</taxon>
        <taxon>Glycomycetaceae</taxon>
        <taxon>Stackebrandtia</taxon>
    </lineage>
</organism>
<dbReference type="Gene3D" id="1.20.5.1930">
    <property type="match status" value="1"/>
</dbReference>
<comment type="caution">
    <text evidence="12">The sequence shown here is derived from an EMBL/GenBank/DDBJ whole genome shotgun (WGS) entry which is preliminary data.</text>
</comment>
<feature type="transmembrane region" description="Helical" evidence="10">
    <location>
        <begin position="95"/>
        <end position="112"/>
    </location>
</feature>
<dbReference type="PANTHER" id="PTHR24421">
    <property type="entry name" value="NITRATE/NITRITE SENSOR PROTEIN NARX-RELATED"/>
    <property type="match status" value="1"/>
</dbReference>
<keyword evidence="5" id="KW-0547">Nucleotide-binding</keyword>
<evidence type="ECO:0000256" key="9">
    <source>
        <dbReference type="SAM" id="MobiDB-lite"/>
    </source>
</evidence>
<feature type="compositionally biased region" description="Basic and acidic residues" evidence="9">
    <location>
        <begin position="391"/>
        <end position="409"/>
    </location>
</feature>
<keyword evidence="8" id="KW-0902">Two-component regulatory system</keyword>
<dbReference type="GO" id="GO:0016020">
    <property type="term" value="C:membrane"/>
    <property type="evidence" value="ECO:0007669"/>
    <property type="project" value="InterPro"/>
</dbReference>
<protein>
    <recommendedName>
        <fullName evidence="2">histidine kinase</fullName>
        <ecNumber evidence="2">2.7.13.3</ecNumber>
    </recommendedName>
</protein>
<evidence type="ECO:0000313" key="12">
    <source>
        <dbReference type="EMBL" id="TQL75290.1"/>
    </source>
</evidence>
<keyword evidence="3" id="KW-0597">Phosphoprotein</keyword>
<feature type="transmembrane region" description="Helical" evidence="10">
    <location>
        <begin position="32"/>
        <end position="64"/>
    </location>
</feature>
<feature type="transmembrane region" description="Helical" evidence="10">
    <location>
        <begin position="146"/>
        <end position="164"/>
    </location>
</feature>
<sequence>MAVKSPEWIDLTWSPVPGQKDRSSASRLVIEVGWWLVLTVPVLIPMAFSTGIWDLIAVLLGVAIALWLRHLVPVAALLAVVTLASWGFVGLGTAQWPMLLLITTFVLSYLVGRADTSDYPLVIHLGAMSVLALVLVPVLGIGLLDGAGLTVLLVFAIVFPWLVGRYRYQRALLFQSGWDLARQLESEQRAVADQARMRERTRIAEDMHDSLGHELSLIALRAAVLEVDPELPDRHQAAAGDLRRSAAEATERLRQIIGLLRDDNDSASVVPVDESIADLVSRAAESGMTIEYDVSGEPVVLSYMADRAAYRTVQECLTNAAKHATGMPVTVRVVVAEAETVITVSNPLPGHPGGIGGGRGLVALAERLRLAGGQLTSGDDEGRFVVTARLPHHDDGLDRPEPDEAKTASERQQVTATRQARRRLITVFAIPTVLMMLFGVVSMLVYALVTLYSVLPQQTFDELQVGQSRESVEDRLPFFDMIDPPEWIDPDPQQDCVYHPSRRESEGVADVFRLCFADDVLVSKDVISAEDRRQW</sequence>
<gene>
    <name evidence="12" type="ORF">FB566_0787</name>
</gene>
<dbReference type="GO" id="GO:0046983">
    <property type="term" value="F:protein dimerization activity"/>
    <property type="evidence" value="ECO:0007669"/>
    <property type="project" value="InterPro"/>
</dbReference>
<dbReference type="CDD" id="cd16917">
    <property type="entry name" value="HATPase_UhpB-NarQ-NarX-like"/>
    <property type="match status" value="1"/>
</dbReference>
<proteinExistence type="predicted"/>
<keyword evidence="7" id="KW-0067">ATP-binding</keyword>
<evidence type="ECO:0000259" key="11">
    <source>
        <dbReference type="Pfam" id="PF07730"/>
    </source>
</evidence>
<dbReference type="InterPro" id="IPR011712">
    <property type="entry name" value="Sig_transdc_His_kin_sub3_dim/P"/>
</dbReference>
<dbReference type="GO" id="GO:0000155">
    <property type="term" value="F:phosphorelay sensor kinase activity"/>
    <property type="evidence" value="ECO:0007669"/>
    <property type="project" value="InterPro"/>
</dbReference>
<evidence type="ECO:0000256" key="10">
    <source>
        <dbReference type="SAM" id="Phobius"/>
    </source>
</evidence>
<dbReference type="SUPFAM" id="SSF55874">
    <property type="entry name" value="ATPase domain of HSP90 chaperone/DNA topoisomerase II/histidine kinase"/>
    <property type="match status" value="1"/>
</dbReference>
<keyword evidence="10" id="KW-1133">Transmembrane helix</keyword>
<keyword evidence="6 12" id="KW-0418">Kinase</keyword>
<dbReference type="EMBL" id="VFOW01000001">
    <property type="protein sequence ID" value="TQL75290.1"/>
    <property type="molecule type" value="Genomic_DNA"/>
</dbReference>
<evidence type="ECO:0000256" key="6">
    <source>
        <dbReference type="ARBA" id="ARBA00022777"/>
    </source>
</evidence>
<keyword evidence="13" id="KW-1185">Reference proteome</keyword>
<evidence type="ECO:0000256" key="5">
    <source>
        <dbReference type="ARBA" id="ARBA00022741"/>
    </source>
</evidence>
<evidence type="ECO:0000256" key="1">
    <source>
        <dbReference type="ARBA" id="ARBA00000085"/>
    </source>
</evidence>
<accession>A0A543ARS6</accession>
<dbReference type="PANTHER" id="PTHR24421:SF10">
    <property type="entry name" value="NITRATE_NITRITE SENSOR PROTEIN NARQ"/>
    <property type="match status" value="1"/>
</dbReference>
<dbReference type="InParanoid" id="A0A543ARS6"/>
<feature type="transmembrane region" description="Helical" evidence="10">
    <location>
        <begin position="119"/>
        <end position="140"/>
    </location>
</feature>
<evidence type="ECO:0000313" key="13">
    <source>
        <dbReference type="Proteomes" id="UP000317043"/>
    </source>
</evidence>
<dbReference type="AlphaFoldDB" id="A0A543ARS6"/>
<evidence type="ECO:0000256" key="2">
    <source>
        <dbReference type="ARBA" id="ARBA00012438"/>
    </source>
</evidence>
<dbReference type="Gene3D" id="3.30.565.10">
    <property type="entry name" value="Histidine kinase-like ATPase, C-terminal domain"/>
    <property type="match status" value="1"/>
</dbReference>
<dbReference type="GO" id="GO:0005524">
    <property type="term" value="F:ATP binding"/>
    <property type="evidence" value="ECO:0007669"/>
    <property type="project" value="UniProtKB-KW"/>
</dbReference>
<name>A0A543ARS6_9ACTN</name>
<comment type="catalytic activity">
    <reaction evidence="1">
        <text>ATP + protein L-histidine = ADP + protein N-phospho-L-histidine.</text>
        <dbReference type="EC" id="2.7.13.3"/>
    </reaction>
</comment>
<feature type="region of interest" description="Disordered" evidence="9">
    <location>
        <begin position="390"/>
        <end position="415"/>
    </location>
</feature>
<feature type="domain" description="Signal transduction histidine kinase subgroup 3 dimerisation and phosphoacceptor" evidence="11">
    <location>
        <begin position="199"/>
        <end position="263"/>
    </location>
</feature>
<keyword evidence="4" id="KW-0808">Transferase</keyword>
<dbReference type="EC" id="2.7.13.3" evidence="2"/>
<reference evidence="12 13" key="1">
    <citation type="submission" date="2019-06" db="EMBL/GenBank/DDBJ databases">
        <title>Sequencing the genomes of 1000 actinobacteria strains.</title>
        <authorList>
            <person name="Klenk H.-P."/>
        </authorList>
    </citation>
    <scope>NUCLEOTIDE SEQUENCE [LARGE SCALE GENOMIC DNA]</scope>
    <source>
        <strain evidence="12 13">DSM 45928</strain>
    </source>
</reference>
<evidence type="ECO:0000256" key="8">
    <source>
        <dbReference type="ARBA" id="ARBA00023012"/>
    </source>
</evidence>
<evidence type="ECO:0000256" key="3">
    <source>
        <dbReference type="ARBA" id="ARBA00022553"/>
    </source>
</evidence>
<dbReference type="Pfam" id="PF07730">
    <property type="entry name" value="HisKA_3"/>
    <property type="match status" value="1"/>
</dbReference>
<keyword evidence="10" id="KW-0812">Transmembrane</keyword>
<feature type="transmembrane region" description="Helical" evidence="10">
    <location>
        <begin position="424"/>
        <end position="449"/>
    </location>
</feature>
<dbReference type="Proteomes" id="UP000317043">
    <property type="component" value="Unassembled WGS sequence"/>
</dbReference>
<evidence type="ECO:0000256" key="4">
    <source>
        <dbReference type="ARBA" id="ARBA00022679"/>
    </source>
</evidence>
<dbReference type="InterPro" id="IPR050482">
    <property type="entry name" value="Sensor_HK_TwoCompSys"/>
</dbReference>
<keyword evidence="10" id="KW-0472">Membrane</keyword>
<dbReference type="InterPro" id="IPR036890">
    <property type="entry name" value="HATPase_C_sf"/>
</dbReference>
<feature type="transmembrane region" description="Helical" evidence="10">
    <location>
        <begin position="71"/>
        <end position="89"/>
    </location>
</feature>
<evidence type="ECO:0000256" key="7">
    <source>
        <dbReference type="ARBA" id="ARBA00022840"/>
    </source>
</evidence>